<evidence type="ECO:0000256" key="2">
    <source>
        <dbReference type="ARBA" id="ARBA00022630"/>
    </source>
</evidence>
<keyword evidence="8" id="KW-1185">Reference proteome</keyword>
<dbReference type="EMBL" id="FUEG01000004">
    <property type="protein sequence ID" value="SJL03577.1"/>
    <property type="molecule type" value="Genomic_DNA"/>
</dbReference>
<dbReference type="STRING" id="47428.A0A284R4E2"/>
<dbReference type="PANTHER" id="PTHR13789:SF147">
    <property type="entry name" value="PUTATIVE (AFU_ORTHOLOGUE AFUA_2G01950)-RELATED"/>
    <property type="match status" value="1"/>
</dbReference>
<dbReference type="Gene3D" id="3.50.50.60">
    <property type="entry name" value="FAD/NAD(P)-binding domain"/>
    <property type="match status" value="1"/>
</dbReference>
<evidence type="ECO:0000256" key="3">
    <source>
        <dbReference type="ARBA" id="ARBA00022827"/>
    </source>
</evidence>
<feature type="domain" description="FAD-binding" evidence="6">
    <location>
        <begin position="128"/>
        <end position="321"/>
    </location>
</feature>
<gene>
    <name evidence="7" type="ORF">ARMOST_06934</name>
</gene>
<evidence type="ECO:0000313" key="8">
    <source>
        <dbReference type="Proteomes" id="UP000219338"/>
    </source>
</evidence>
<dbReference type="GO" id="GO:0004497">
    <property type="term" value="F:monooxygenase activity"/>
    <property type="evidence" value="ECO:0007669"/>
    <property type="project" value="UniProtKB-KW"/>
</dbReference>
<dbReference type="OMA" id="RRYESHN"/>
<dbReference type="Pfam" id="PF01494">
    <property type="entry name" value="FAD_binding_3"/>
    <property type="match status" value="1"/>
</dbReference>
<dbReference type="GO" id="GO:0071949">
    <property type="term" value="F:FAD binding"/>
    <property type="evidence" value="ECO:0007669"/>
    <property type="project" value="InterPro"/>
</dbReference>
<keyword evidence="3" id="KW-0274">FAD</keyword>
<dbReference type="OrthoDB" id="1878542at2759"/>
<dbReference type="PANTHER" id="PTHR13789">
    <property type="entry name" value="MONOOXYGENASE"/>
    <property type="match status" value="1"/>
</dbReference>
<keyword evidence="2" id="KW-0285">Flavoprotein</keyword>
<name>A0A284R4E2_ARMOS</name>
<dbReference type="InterPro" id="IPR050493">
    <property type="entry name" value="FAD-dep_Monooxygenase_BioMet"/>
</dbReference>
<keyword evidence="5" id="KW-0503">Monooxygenase</keyword>
<reference evidence="8" key="1">
    <citation type="journal article" date="2017" name="Nat. Ecol. Evol.">
        <title>Genome expansion and lineage-specific genetic innovations in the forest pathogenic fungi Armillaria.</title>
        <authorList>
            <person name="Sipos G."/>
            <person name="Prasanna A.N."/>
            <person name="Walter M.C."/>
            <person name="O'Connor E."/>
            <person name="Balint B."/>
            <person name="Krizsan K."/>
            <person name="Kiss B."/>
            <person name="Hess J."/>
            <person name="Varga T."/>
            <person name="Slot J."/>
            <person name="Riley R."/>
            <person name="Boka B."/>
            <person name="Rigling D."/>
            <person name="Barry K."/>
            <person name="Lee J."/>
            <person name="Mihaltcheva S."/>
            <person name="LaButti K."/>
            <person name="Lipzen A."/>
            <person name="Waldron R."/>
            <person name="Moloney N.M."/>
            <person name="Sperisen C."/>
            <person name="Kredics L."/>
            <person name="Vagvoelgyi C."/>
            <person name="Patrignani A."/>
            <person name="Fitzpatrick D."/>
            <person name="Nagy I."/>
            <person name="Doyle S."/>
            <person name="Anderson J.B."/>
            <person name="Grigoriev I.V."/>
            <person name="Gueldener U."/>
            <person name="Muensterkoetter M."/>
            <person name="Nagy L.G."/>
        </authorList>
    </citation>
    <scope>NUCLEOTIDE SEQUENCE [LARGE SCALE GENOMIC DNA]</scope>
    <source>
        <strain evidence="8">C18/9</strain>
    </source>
</reference>
<dbReference type="Proteomes" id="UP000219338">
    <property type="component" value="Unassembled WGS sequence"/>
</dbReference>
<evidence type="ECO:0000256" key="1">
    <source>
        <dbReference type="ARBA" id="ARBA00007992"/>
    </source>
</evidence>
<keyword evidence="4" id="KW-0560">Oxidoreductase</keyword>
<evidence type="ECO:0000313" key="7">
    <source>
        <dbReference type="EMBL" id="SJL03577.1"/>
    </source>
</evidence>
<dbReference type="InterPro" id="IPR036188">
    <property type="entry name" value="FAD/NAD-bd_sf"/>
</dbReference>
<organism evidence="7 8">
    <name type="scientific">Armillaria ostoyae</name>
    <name type="common">Armillaria root rot fungus</name>
    <dbReference type="NCBI Taxonomy" id="47428"/>
    <lineage>
        <taxon>Eukaryota</taxon>
        <taxon>Fungi</taxon>
        <taxon>Dikarya</taxon>
        <taxon>Basidiomycota</taxon>
        <taxon>Agaricomycotina</taxon>
        <taxon>Agaricomycetes</taxon>
        <taxon>Agaricomycetidae</taxon>
        <taxon>Agaricales</taxon>
        <taxon>Marasmiineae</taxon>
        <taxon>Physalacriaceae</taxon>
        <taxon>Armillaria</taxon>
    </lineage>
</organism>
<proteinExistence type="inferred from homology"/>
<accession>A0A284R4E2</accession>
<dbReference type="AlphaFoldDB" id="A0A284R4E2"/>
<dbReference type="InterPro" id="IPR002938">
    <property type="entry name" value="FAD-bd"/>
</dbReference>
<evidence type="ECO:0000259" key="6">
    <source>
        <dbReference type="Pfam" id="PF01494"/>
    </source>
</evidence>
<dbReference type="PRINTS" id="PR00420">
    <property type="entry name" value="RNGMNOXGNASE"/>
</dbReference>
<evidence type="ECO:0000256" key="5">
    <source>
        <dbReference type="ARBA" id="ARBA00023033"/>
    </source>
</evidence>
<dbReference type="SUPFAM" id="SSF51905">
    <property type="entry name" value="FAD/NAD(P)-binding domain"/>
    <property type="match status" value="1"/>
</dbReference>
<sequence>MAGPFSGYISDSRRLFAALTLDGFNLDNATYAPSLITVYSSGSRDLLNSSLNRKPTPAYLPYWQSLTKVSAHFGLTTRYLPLASQASEVVLRRLRASLTLFSIRTEILSPIPPGHVIPSSMRQAPLTADIAIVGGSISGLACAYALGRSGHSVHVFEKCPQRHSRSAGIRVPPNMQKLFVEWGIEKELEKASVARRSDMYGMADDEYQGFLLWQADILREAGGEFSTMRVCRSSILAHDDWMTVNGQWDELYDSLTALALSVGVKITYGANVVSVHPGASKRPVLEFADRTTYTSDVVVGADGSKSRLREIVDRHMHVPDVPRHHNRVDIAVYSIIVPVEKLEHDPDFRKRIDAGRFTVWMGDRKWLIGYPVKKSTQYSIHAYFYGEEVEDFDGWSCTVPTSSIDFTGCHEMFRRIFSESPTALLSKYIDIHVEDWVDASGRIVLVGEAAHPTKPCCIHSASLVTEDAVVLGTLFERLAHREQIPQLLEAFWELRQNRCHIVHTSELATSTVLSLPPGEDREARDASFRLSLVEETWDEDKLLEEWDVIAAVFGYHARESAEDWWIKWGKLDPRVPTVPMNLPVTLEIKHE</sequence>
<comment type="similarity">
    <text evidence="1">Belongs to the paxM FAD-dependent monooxygenase family.</text>
</comment>
<protein>
    <recommendedName>
        <fullName evidence="6">FAD-binding domain-containing protein</fullName>
    </recommendedName>
</protein>
<evidence type="ECO:0000256" key="4">
    <source>
        <dbReference type="ARBA" id="ARBA00023002"/>
    </source>
</evidence>